<proteinExistence type="inferred from homology"/>
<evidence type="ECO:0000259" key="14">
    <source>
        <dbReference type="Pfam" id="PF00288"/>
    </source>
</evidence>
<comment type="similarity">
    <text evidence="2 13">Belongs to the GHMP kinase family. Mevalonate kinase subfamily.</text>
</comment>
<dbReference type="InterPro" id="IPR016005">
    <property type="entry name" value="Erg8"/>
</dbReference>
<evidence type="ECO:0000256" key="1">
    <source>
        <dbReference type="ARBA" id="ARBA00005017"/>
    </source>
</evidence>
<name>A0A0C9ZPR1_9AGAM</name>
<protein>
    <recommendedName>
        <fullName evidence="3 13">Phosphomevalonate kinase</fullName>
        <ecNumber evidence="3 13">2.7.4.2</ecNumber>
    </recommendedName>
</protein>
<reference evidence="15 16" key="1">
    <citation type="submission" date="2014-04" db="EMBL/GenBank/DDBJ databases">
        <authorList>
            <consortium name="DOE Joint Genome Institute"/>
            <person name="Kuo A."/>
            <person name="Kohler A."/>
            <person name="Costa M.D."/>
            <person name="Nagy L.G."/>
            <person name="Floudas D."/>
            <person name="Copeland A."/>
            <person name="Barry K.W."/>
            <person name="Cichocki N."/>
            <person name="Veneault-Fourrey C."/>
            <person name="LaButti K."/>
            <person name="Lindquist E.A."/>
            <person name="Lipzen A."/>
            <person name="Lundell T."/>
            <person name="Morin E."/>
            <person name="Murat C."/>
            <person name="Sun H."/>
            <person name="Tunlid A."/>
            <person name="Henrissat B."/>
            <person name="Grigoriev I.V."/>
            <person name="Hibbett D.S."/>
            <person name="Martin F."/>
            <person name="Nordberg H.P."/>
            <person name="Cantor M.N."/>
            <person name="Hua S.X."/>
        </authorList>
    </citation>
    <scope>NUCLEOTIDE SEQUENCE [LARGE SCALE GENOMIC DNA]</scope>
    <source>
        <strain evidence="15 16">441</strain>
    </source>
</reference>
<dbReference type="STRING" id="765257.A0A0C9ZPR1"/>
<dbReference type="EMBL" id="KN833694">
    <property type="protein sequence ID" value="KIK28029.1"/>
    <property type="molecule type" value="Genomic_DNA"/>
</dbReference>
<sequence length="514" mass="55674">MSAPIVVSAPGKVLLAGGYLVLDPAYSGLVVSVSSRFYTVIRDGAPSVCPNEICVRSPQFIDSTWKYTVALENDDVLVNESKCSPSNRNRFVHCALQLTLKLVSEWNPKEFTCLLSRGLDIAAVGDNDFYTQKHEPGEPCPSIATLSEMPPFCPLNVTLSDVQKTGMGSSAALITSIVSALLLKFGVISKEGFARRDGSDRVLAHNTAQLVHCLAQGKVGSGFDVSAAVFGSHIYTRFDPKILAPLMDATEDFSNFARIPLRPVLDPSAAVDQDKPTWNSGVIPFQLPPLVRLVLADVAGGSSTPSLVRKVNEWRSKNPQDANQLWTSIDLSNKSMMAGFRELSSLYLTDTEAYEAAVHSLTFLPPSQWAEVGTSGTQRTVIQAFYGVHQAGQVTRNLMRKMGENAGVHIEPPTQTELLNESIAQAGVIAGGVPGAGGDDAIWVLVLESKDALEAPLHRIEQIWREFKQRTVTPLLATQSMEIGARVEELAGIRGLERVITTEDYATKNPAKLL</sequence>
<evidence type="ECO:0000256" key="3">
    <source>
        <dbReference type="ARBA" id="ARBA00012958"/>
    </source>
</evidence>
<comment type="pathway">
    <text evidence="1 13">Isoprenoid biosynthesis; isopentenyl diphosphate biosynthesis via mevalonate pathway; isopentenyl diphosphate from (R)-mevalonate: step 2/3.</text>
</comment>
<dbReference type="GO" id="GO:0005777">
    <property type="term" value="C:peroxisome"/>
    <property type="evidence" value="ECO:0007669"/>
    <property type="project" value="TreeGrafter"/>
</dbReference>
<dbReference type="GO" id="GO:0005524">
    <property type="term" value="F:ATP binding"/>
    <property type="evidence" value="ECO:0007669"/>
    <property type="project" value="UniProtKB-UniRule"/>
</dbReference>
<evidence type="ECO:0000256" key="8">
    <source>
        <dbReference type="ARBA" id="ARBA00022840"/>
    </source>
</evidence>
<evidence type="ECO:0000256" key="2">
    <source>
        <dbReference type="ARBA" id="ARBA00006495"/>
    </source>
</evidence>
<dbReference type="PIRSF" id="PIRSF017288">
    <property type="entry name" value="PMK_GHMP_euk"/>
    <property type="match status" value="1"/>
</dbReference>
<dbReference type="Gene3D" id="3.30.230.10">
    <property type="match status" value="1"/>
</dbReference>
<evidence type="ECO:0000256" key="12">
    <source>
        <dbReference type="ARBA" id="ARBA00029326"/>
    </source>
</evidence>
<dbReference type="EC" id="2.7.4.2" evidence="3 13"/>
<evidence type="ECO:0000256" key="6">
    <source>
        <dbReference type="ARBA" id="ARBA00022741"/>
    </source>
</evidence>
<keyword evidence="8" id="KW-0067">ATP-binding</keyword>
<keyword evidence="5 13" id="KW-0808">Transferase</keyword>
<evidence type="ECO:0000256" key="10">
    <source>
        <dbReference type="ARBA" id="ARBA00023098"/>
    </source>
</evidence>
<dbReference type="GO" id="GO:0019287">
    <property type="term" value="P:isopentenyl diphosphate biosynthetic process, mevalonate pathway"/>
    <property type="evidence" value="ECO:0007669"/>
    <property type="project" value="UniProtKB-UniRule"/>
</dbReference>
<evidence type="ECO:0000256" key="9">
    <source>
        <dbReference type="ARBA" id="ARBA00022955"/>
    </source>
</evidence>
<keyword evidence="7 13" id="KW-0418">Kinase</keyword>
<dbReference type="PANTHER" id="PTHR31814">
    <property type="match status" value="1"/>
</dbReference>
<dbReference type="GO" id="GO:0010142">
    <property type="term" value="P:farnesyl diphosphate biosynthetic process, mevalonate pathway"/>
    <property type="evidence" value="ECO:0007669"/>
    <property type="project" value="TreeGrafter"/>
</dbReference>
<keyword evidence="11 13" id="KW-0753">Steroid metabolism</keyword>
<gene>
    <name evidence="15" type="ORF">PISMIDRAFT_7966</name>
</gene>
<dbReference type="InterPro" id="IPR006204">
    <property type="entry name" value="GHMP_kinase_N_dom"/>
</dbReference>
<keyword evidence="4 13" id="KW-0444">Lipid biosynthesis</keyword>
<organism evidence="15 16">
    <name type="scientific">Pisolithus microcarpus 441</name>
    <dbReference type="NCBI Taxonomy" id="765257"/>
    <lineage>
        <taxon>Eukaryota</taxon>
        <taxon>Fungi</taxon>
        <taxon>Dikarya</taxon>
        <taxon>Basidiomycota</taxon>
        <taxon>Agaricomycotina</taxon>
        <taxon>Agaricomycetes</taxon>
        <taxon>Agaricomycetidae</taxon>
        <taxon>Boletales</taxon>
        <taxon>Sclerodermatineae</taxon>
        <taxon>Pisolithaceae</taxon>
        <taxon>Pisolithus</taxon>
    </lineage>
</organism>
<comment type="catalytic activity">
    <reaction evidence="12">
        <text>(R)-5-phosphomevalonate + ATP = (R)-5-diphosphomevalonate + ADP</text>
        <dbReference type="Rhea" id="RHEA:16341"/>
        <dbReference type="ChEBI" id="CHEBI:30616"/>
        <dbReference type="ChEBI" id="CHEBI:57557"/>
        <dbReference type="ChEBI" id="CHEBI:58146"/>
        <dbReference type="ChEBI" id="CHEBI:456216"/>
        <dbReference type="EC" id="2.7.4.2"/>
    </reaction>
    <physiologicalReaction direction="left-to-right" evidence="12">
        <dbReference type="Rhea" id="RHEA:16342"/>
    </physiologicalReaction>
</comment>
<dbReference type="HOGENOM" id="CLU_022059_1_0_1"/>
<keyword evidence="10 13" id="KW-0443">Lipid metabolism</keyword>
<dbReference type="AlphaFoldDB" id="A0A0C9ZPR1"/>
<reference evidence="16" key="2">
    <citation type="submission" date="2015-01" db="EMBL/GenBank/DDBJ databases">
        <title>Evolutionary Origins and Diversification of the Mycorrhizal Mutualists.</title>
        <authorList>
            <consortium name="DOE Joint Genome Institute"/>
            <consortium name="Mycorrhizal Genomics Consortium"/>
            <person name="Kohler A."/>
            <person name="Kuo A."/>
            <person name="Nagy L.G."/>
            <person name="Floudas D."/>
            <person name="Copeland A."/>
            <person name="Barry K.W."/>
            <person name="Cichocki N."/>
            <person name="Veneault-Fourrey C."/>
            <person name="LaButti K."/>
            <person name="Lindquist E.A."/>
            <person name="Lipzen A."/>
            <person name="Lundell T."/>
            <person name="Morin E."/>
            <person name="Murat C."/>
            <person name="Riley R."/>
            <person name="Ohm R."/>
            <person name="Sun H."/>
            <person name="Tunlid A."/>
            <person name="Henrissat B."/>
            <person name="Grigoriev I.V."/>
            <person name="Hibbett D.S."/>
            <person name="Martin F."/>
        </authorList>
    </citation>
    <scope>NUCLEOTIDE SEQUENCE [LARGE SCALE GENOMIC DNA]</scope>
    <source>
        <strain evidence="16">441</strain>
    </source>
</reference>
<dbReference type="InterPro" id="IPR020568">
    <property type="entry name" value="Ribosomal_Su5_D2-typ_SF"/>
</dbReference>
<keyword evidence="16" id="KW-1185">Reference proteome</keyword>
<evidence type="ECO:0000313" key="16">
    <source>
        <dbReference type="Proteomes" id="UP000054018"/>
    </source>
</evidence>
<dbReference type="GO" id="GO:0006696">
    <property type="term" value="P:ergosterol biosynthetic process"/>
    <property type="evidence" value="ECO:0007669"/>
    <property type="project" value="TreeGrafter"/>
</dbReference>
<dbReference type="SUPFAM" id="SSF54211">
    <property type="entry name" value="Ribosomal protein S5 domain 2-like"/>
    <property type="match status" value="1"/>
</dbReference>
<dbReference type="Pfam" id="PF00288">
    <property type="entry name" value="GHMP_kinases_N"/>
    <property type="match status" value="1"/>
</dbReference>
<accession>A0A0C9ZPR1</accession>
<evidence type="ECO:0000256" key="11">
    <source>
        <dbReference type="ARBA" id="ARBA00023221"/>
    </source>
</evidence>
<dbReference type="PANTHER" id="PTHR31814:SF2">
    <property type="entry name" value="PHOSPHOMEVALONATE KINASE"/>
    <property type="match status" value="1"/>
</dbReference>
<dbReference type="GO" id="GO:0004631">
    <property type="term" value="F:phosphomevalonate kinase activity"/>
    <property type="evidence" value="ECO:0007669"/>
    <property type="project" value="UniProtKB-UniRule"/>
</dbReference>
<dbReference type="OrthoDB" id="10262935at2759"/>
<keyword evidence="6" id="KW-0547">Nucleotide-binding</keyword>
<feature type="domain" description="GHMP kinase N-terminal" evidence="14">
    <location>
        <begin position="163"/>
        <end position="231"/>
    </location>
</feature>
<evidence type="ECO:0000256" key="5">
    <source>
        <dbReference type="ARBA" id="ARBA00022679"/>
    </source>
</evidence>
<dbReference type="Proteomes" id="UP000054018">
    <property type="component" value="Unassembled WGS sequence"/>
</dbReference>
<dbReference type="InterPro" id="IPR014721">
    <property type="entry name" value="Ribsml_uS5_D2-typ_fold_subgr"/>
</dbReference>
<evidence type="ECO:0000256" key="7">
    <source>
        <dbReference type="ARBA" id="ARBA00022777"/>
    </source>
</evidence>
<evidence type="ECO:0000313" key="15">
    <source>
        <dbReference type="EMBL" id="KIK28029.1"/>
    </source>
</evidence>
<evidence type="ECO:0000256" key="13">
    <source>
        <dbReference type="PIRNR" id="PIRNR017288"/>
    </source>
</evidence>
<evidence type="ECO:0000256" key="4">
    <source>
        <dbReference type="ARBA" id="ARBA00022516"/>
    </source>
</evidence>
<dbReference type="UniPathway" id="UPA00057">
    <property type="reaction ID" value="UER00099"/>
</dbReference>
<keyword evidence="9 13" id="KW-0752">Steroid biosynthesis</keyword>
<dbReference type="InterPro" id="IPR035102">
    <property type="entry name" value="Phosphomevalonate_kinase"/>
</dbReference>